<gene>
    <name evidence="1" type="ORF">A6M21_03815</name>
</gene>
<protein>
    <recommendedName>
        <fullName evidence="3">CoA-transferase</fullName>
    </recommendedName>
</protein>
<evidence type="ECO:0008006" key="3">
    <source>
        <dbReference type="Google" id="ProtNLM"/>
    </source>
</evidence>
<dbReference type="InterPro" id="IPR004165">
    <property type="entry name" value="CoA_trans_fam_I"/>
</dbReference>
<dbReference type="SUPFAM" id="SSF100950">
    <property type="entry name" value="NagB/RpiA/CoA transferase-like"/>
    <property type="match status" value="1"/>
</dbReference>
<dbReference type="Gene3D" id="3.30.30.40">
    <property type="match status" value="1"/>
</dbReference>
<dbReference type="InterPro" id="IPR037171">
    <property type="entry name" value="NagB/RpiA_transferase-like"/>
</dbReference>
<organism evidence="1 2">
    <name type="scientific">Desulfotomaculum copahuensis</name>
    <dbReference type="NCBI Taxonomy" id="1838280"/>
    <lineage>
        <taxon>Bacteria</taxon>
        <taxon>Bacillati</taxon>
        <taxon>Bacillota</taxon>
        <taxon>Clostridia</taxon>
        <taxon>Eubacteriales</taxon>
        <taxon>Desulfotomaculaceae</taxon>
        <taxon>Desulfotomaculum</taxon>
    </lineage>
</organism>
<keyword evidence="2" id="KW-1185">Reference proteome</keyword>
<name>A0A1B7LID7_9FIRM</name>
<dbReference type="AlphaFoldDB" id="A0A1B7LID7"/>
<evidence type="ECO:0000313" key="2">
    <source>
        <dbReference type="Proteomes" id="UP000078532"/>
    </source>
</evidence>
<evidence type="ECO:0000313" key="1">
    <source>
        <dbReference type="EMBL" id="OAT86338.1"/>
    </source>
</evidence>
<dbReference type="RefSeq" id="WP_066666351.1">
    <property type="nucleotide sequence ID" value="NZ_LYVF01000023.1"/>
</dbReference>
<dbReference type="EMBL" id="LYVF01000023">
    <property type="protein sequence ID" value="OAT86338.1"/>
    <property type="molecule type" value="Genomic_DNA"/>
</dbReference>
<dbReference type="Gene3D" id="3.40.1080.10">
    <property type="entry name" value="Glutaconate Coenzyme A-transferase"/>
    <property type="match status" value="1"/>
</dbReference>
<sequence length="326" mass="36195">MKISKRKSLAEAVALIPDGATIVFGGWTVTRKPMAAAYEIIRQGKKDLHLVTNPGGPENDLLIGAGCVKMCETNYIGHEVLGHPYCFRHHCESFGLSGNGYLHDDWTVQTGALRLLAGAMGIPFMPTRSLRGTDIINPEHDLLAPYRGLEPKLPRQKVQIVNDPFWEEGEVVLVPALKPDFAIMHVQMTGDEGTVRIHGGPFLDYYAAMAAKTTIVTAEHITSEEYLRVSPELNVIPKEVVDVIVEVPYGAHPTPVDGMYDTDSAFFNEYILASKNEIAFKKWLSEWVFGIPDHMSYLEKLGVRRLLSLRTDPALGYNPALKRRVG</sequence>
<comment type="caution">
    <text evidence="1">The sequence shown here is derived from an EMBL/GenBank/DDBJ whole genome shotgun (WGS) entry which is preliminary data.</text>
</comment>
<accession>A0A1B7LID7</accession>
<dbReference type="STRING" id="1838280.A6M21_03815"/>
<dbReference type="SMART" id="SM00882">
    <property type="entry name" value="CoA_trans"/>
    <property type="match status" value="1"/>
</dbReference>
<proteinExistence type="predicted"/>
<dbReference type="GO" id="GO:0008410">
    <property type="term" value="F:CoA-transferase activity"/>
    <property type="evidence" value="ECO:0007669"/>
    <property type="project" value="InterPro"/>
</dbReference>
<dbReference type="Pfam" id="PF01144">
    <property type="entry name" value="CoA_trans"/>
    <property type="match status" value="1"/>
</dbReference>
<dbReference type="OrthoDB" id="9777193at2"/>
<reference evidence="1 2" key="1">
    <citation type="submission" date="2016-04" db="EMBL/GenBank/DDBJ databases">
        <authorList>
            <person name="Evans L.H."/>
            <person name="Alamgir A."/>
            <person name="Owens N."/>
            <person name="Weber N.D."/>
            <person name="Virtaneva K."/>
            <person name="Barbian K."/>
            <person name="Babar A."/>
            <person name="Rosenke K."/>
        </authorList>
    </citation>
    <scope>NUCLEOTIDE SEQUENCE [LARGE SCALE GENOMIC DNA]</scope>
    <source>
        <strain evidence="1 2">LMa1</strain>
    </source>
</reference>
<dbReference type="Proteomes" id="UP000078532">
    <property type="component" value="Unassembled WGS sequence"/>
</dbReference>